<evidence type="ECO:0000313" key="8">
    <source>
        <dbReference type="EMBL" id="SFV21382.1"/>
    </source>
</evidence>
<feature type="transmembrane region" description="Helical" evidence="6">
    <location>
        <begin position="167"/>
        <end position="187"/>
    </location>
</feature>
<organism evidence="8 9">
    <name type="scientific">Micrococcus terreus</name>
    <dbReference type="NCBI Taxonomy" id="574650"/>
    <lineage>
        <taxon>Bacteria</taxon>
        <taxon>Bacillati</taxon>
        <taxon>Actinomycetota</taxon>
        <taxon>Actinomycetes</taxon>
        <taxon>Micrococcales</taxon>
        <taxon>Micrococcaceae</taxon>
        <taxon>Micrococcus</taxon>
    </lineage>
</organism>
<dbReference type="Pfam" id="PF07690">
    <property type="entry name" value="MFS_1"/>
    <property type="match status" value="1"/>
</dbReference>
<feature type="compositionally biased region" description="Low complexity" evidence="5">
    <location>
        <begin position="255"/>
        <end position="265"/>
    </location>
</feature>
<feature type="transmembrane region" description="Helical" evidence="6">
    <location>
        <begin position="405"/>
        <end position="430"/>
    </location>
</feature>
<dbReference type="SUPFAM" id="SSF103473">
    <property type="entry name" value="MFS general substrate transporter"/>
    <property type="match status" value="1"/>
</dbReference>
<dbReference type="InterPro" id="IPR020846">
    <property type="entry name" value="MFS_dom"/>
</dbReference>
<evidence type="ECO:0000256" key="3">
    <source>
        <dbReference type="ARBA" id="ARBA00022989"/>
    </source>
</evidence>
<dbReference type="PANTHER" id="PTHR23542:SF1">
    <property type="entry name" value="MAJOR FACILITATOR SUPERFAMILY (MFS) PROFILE DOMAIN-CONTAINING PROTEIN"/>
    <property type="match status" value="1"/>
</dbReference>
<keyword evidence="4 6" id="KW-0472">Membrane</keyword>
<feature type="transmembrane region" description="Helical" evidence="6">
    <location>
        <begin position="348"/>
        <end position="364"/>
    </location>
</feature>
<dbReference type="GO" id="GO:0005886">
    <property type="term" value="C:plasma membrane"/>
    <property type="evidence" value="ECO:0007669"/>
    <property type="project" value="UniProtKB-SubCell"/>
</dbReference>
<dbReference type="PANTHER" id="PTHR23542">
    <property type="match status" value="1"/>
</dbReference>
<keyword evidence="3 6" id="KW-1133">Transmembrane helix</keyword>
<evidence type="ECO:0000256" key="1">
    <source>
        <dbReference type="ARBA" id="ARBA00004651"/>
    </source>
</evidence>
<evidence type="ECO:0000256" key="4">
    <source>
        <dbReference type="ARBA" id="ARBA00023136"/>
    </source>
</evidence>
<feature type="transmembrane region" description="Helical" evidence="6">
    <location>
        <begin position="143"/>
        <end position="161"/>
    </location>
</feature>
<dbReference type="RefSeq" id="WP_091694916.1">
    <property type="nucleotide sequence ID" value="NZ_FPCG01000002.1"/>
</dbReference>
<dbReference type="PROSITE" id="PS50850">
    <property type="entry name" value="MFS"/>
    <property type="match status" value="1"/>
</dbReference>
<dbReference type="Proteomes" id="UP000198881">
    <property type="component" value="Unassembled WGS sequence"/>
</dbReference>
<dbReference type="OrthoDB" id="4229605at2"/>
<evidence type="ECO:0000313" key="9">
    <source>
        <dbReference type="Proteomes" id="UP000198881"/>
    </source>
</evidence>
<dbReference type="STRING" id="574650.SAMN04487966_102328"/>
<sequence>MDFAAYGRLLQDARLRRLLGVGFIARFPHSAAGVILTLHVAVTLGMGYGMAGLAAAAMTLGIAVGAPWRGRQVDKHGLRRALIPSVIAEGLIWTAVPHLPFPWMLLAVFFGGVFSLPIFSVVRQSLGVLTRGPDRQTAFALDSIITETIFMMGPALGAVVATSWSSVWGLMIVGWSGAVAGLYLMWFNPPTRSSQIMAPSRPDDYTEEEDQQRAVQSAVHGAPAHLDLTAPEVHTGTLPRINPDGTLSDAHQQIPDDAAPAGAPGTSRGGWVGRMRTQFSWVSAQALAVLVVSMAAGILMVGTEVSLVAELEAAGMAGQVGIVYAFWCGASAIGGLLYGAMNTKVSPLVLMTLFALCALPLAFVDGVWPLALVSIVSGLFTAPTLAAASSMLSHIVPEERRGEAMGYYGSAMTAGAAMGAPIAGVFIDLISPEAGYIFAAGVALLMVAAAYVVRAFRRRGRARA</sequence>
<dbReference type="GO" id="GO:0022857">
    <property type="term" value="F:transmembrane transporter activity"/>
    <property type="evidence" value="ECO:0007669"/>
    <property type="project" value="InterPro"/>
</dbReference>
<dbReference type="InterPro" id="IPR011701">
    <property type="entry name" value="MFS"/>
</dbReference>
<reference evidence="8 9" key="1">
    <citation type="submission" date="2016-10" db="EMBL/GenBank/DDBJ databases">
        <authorList>
            <person name="de Groot N.N."/>
        </authorList>
    </citation>
    <scope>NUCLEOTIDE SEQUENCE [LARGE SCALE GENOMIC DNA]</scope>
    <source>
        <strain evidence="8 9">CGMCC 1.7054</strain>
    </source>
</reference>
<dbReference type="AlphaFoldDB" id="A0A1I7MHG7"/>
<gene>
    <name evidence="8" type="ORF">SAMN04487966_102328</name>
</gene>
<keyword evidence="9" id="KW-1185">Reference proteome</keyword>
<feature type="transmembrane region" description="Helical" evidence="6">
    <location>
        <begin position="102"/>
        <end position="122"/>
    </location>
</feature>
<feature type="region of interest" description="Disordered" evidence="5">
    <location>
        <begin position="244"/>
        <end position="266"/>
    </location>
</feature>
<evidence type="ECO:0000256" key="6">
    <source>
        <dbReference type="SAM" id="Phobius"/>
    </source>
</evidence>
<feature type="transmembrane region" description="Helical" evidence="6">
    <location>
        <begin position="48"/>
        <end position="66"/>
    </location>
</feature>
<dbReference type="Gene3D" id="1.20.1250.20">
    <property type="entry name" value="MFS general substrate transporter like domains"/>
    <property type="match status" value="1"/>
</dbReference>
<keyword evidence="2 6" id="KW-0812">Transmembrane</keyword>
<feature type="domain" description="Major facilitator superfamily (MFS) profile" evidence="7">
    <location>
        <begin position="274"/>
        <end position="464"/>
    </location>
</feature>
<feature type="transmembrane region" description="Helical" evidence="6">
    <location>
        <begin position="281"/>
        <end position="302"/>
    </location>
</feature>
<feature type="transmembrane region" description="Helical" evidence="6">
    <location>
        <begin position="436"/>
        <end position="456"/>
    </location>
</feature>
<dbReference type="EMBL" id="FPCG01000002">
    <property type="protein sequence ID" value="SFV21382.1"/>
    <property type="molecule type" value="Genomic_DNA"/>
</dbReference>
<evidence type="ECO:0000259" key="7">
    <source>
        <dbReference type="PROSITE" id="PS50850"/>
    </source>
</evidence>
<comment type="subcellular location">
    <subcellularLocation>
        <location evidence="1">Cell membrane</location>
        <topology evidence="1">Multi-pass membrane protein</topology>
    </subcellularLocation>
</comment>
<name>A0A1I7MHG7_9MICC</name>
<proteinExistence type="predicted"/>
<feature type="transmembrane region" description="Helical" evidence="6">
    <location>
        <begin position="322"/>
        <end position="341"/>
    </location>
</feature>
<dbReference type="InterPro" id="IPR036259">
    <property type="entry name" value="MFS_trans_sf"/>
</dbReference>
<evidence type="ECO:0000256" key="5">
    <source>
        <dbReference type="SAM" id="MobiDB-lite"/>
    </source>
</evidence>
<accession>A0A1I7MHG7</accession>
<feature type="transmembrane region" description="Helical" evidence="6">
    <location>
        <begin position="370"/>
        <end position="393"/>
    </location>
</feature>
<evidence type="ECO:0000256" key="2">
    <source>
        <dbReference type="ARBA" id="ARBA00022692"/>
    </source>
</evidence>
<feature type="transmembrane region" description="Helical" evidence="6">
    <location>
        <begin position="78"/>
        <end position="96"/>
    </location>
</feature>
<protein>
    <submittedName>
        <fullName evidence="8">Major Facilitator Superfamily protein</fullName>
    </submittedName>
</protein>
<feature type="transmembrane region" description="Helical" evidence="6">
    <location>
        <begin position="18"/>
        <end position="42"/>
    </location>
</feature>